<accession>A0A853CL57</accession>
<dbReference type="PROSITE" id="PS50043">
    <property type="entry name" value="HTH_LUXR_2"/>
    <property type="match status" value="1"/>
</dbReference>
<dbReference type="CDD" id="cd06170">
    <property type="entry name" value="LuxR_C_like"/>
    <property type="match status" value="1"/>
</dbReference>
<dbReference type="PANTHER" id="PTHR44688">
    <property type="entry name" value="DNA-BINDING TRANSCRIPTIONAL ACTIVATOR DEVR_DOSR"/>
    <property type="match status" value="1"/>
</dbReference>
<dbReference type="EMBL" id="JACBZT010000001">
    <property type="protein sequence ID" value="NYJ06978.1"/>
    <property type="molecule type" value="Genomic_DNA"/>
</dbReference>
<dbReference type="InterPro" id="IPR036388">
    <property type="entry name" value="WH-like_DNA-bd_sf"/>
</dbReference>
<keyword evidence="1" id="KW-0805">Transcription regulation</keyword>
<feature type="domain" description="HTH luxR-type" evidence="4">
    <location>
        <begin position="3"/>
        <end position="68"/>
    </location>
</feature>
<dbReference type="Gene3D" id="1.10.10.10">
    <property type="entry name" value="Winged helix-like DNA-binding domain superfamily/Winged helix DNA-binding domain"/>
    <property type="match status" value="1"/>
</dbReference>
<keyword evidence="2 5" id="KW-0238">DNA-binding</keyword>
<comment type="caution">
    <text evidence="5">The sequence shown here is derived from an EMBL/GenBank/DDBJ whole genome shotgun (WGS) entry which is preliminary data.</text>
</comment>
<reference evidence="5 6" key="1">
    <citation type="submission" date="2020-07" db="EMBL/GenBank/DDBJ databases">
        <title>Sequencing the genomes of 1000 actinobacteria strains.</title>
        <authorList>
            <person name="Klenk H.-P."/>
        </authorList>
    </citation>
    <scope>NUCLEOTIDE SEQUENCE [LARGE SCALE GENOMIC DNA]</scope>
    <source>
        <strain evidence="5 6">DSM 104001</strain>
    </source>
</reference>
<dbReference type="GO" id="GO:0006355">
    <property type="term" value="P:regulation of DNA-templated transcription"/>
    <property type="evidence" value="ECO:0007669"/>
    <property type="project" value="InterPro"/>
</dbReference>
<evidence type="ECO:0000256" key="1">
    <source>
        <dbReference type="ARBA" id="ARBA00023015"/>
    </source>
</evidence>
<protein>
    <submittedName>
        <fullName evidence="5">DNA-binding CsgD family transcriptional regulator</fullName>
    </submittedName>
</protein>
<keyword evidence="6" id="KW-1185">Reference proteome</keyword>
<dbReference type="InterPro" id="IPR016032">
    <property type="entry name" value="Sig_transdc_resp-reg_C-effctor"/>
</dbReference>
<evidence type="ECO:0000256" key="3">
    <source>
        <dbReference type="ARBA" id="ARBA00023163"/>
    </source>
</evidence>
<name>A0A853CL57_9ACTN</name>
<gene>
    <name evidence="5" type="ORF">GGQ55_003256</name>
</gene>
<dbReference type="AlphaFoldDB" id="A0A853CL57"/>
<dbReference type="SMART" id="SM00421">
    <property type="entry name" value="HTH_LUXR"/>
    <property type="match status" value="1"/>
</dbReference>
<evidence type="ECO:0000259" key="4">
    <source>
        <dbReference type="PROSITE" id="PS50043"/>
    </source>
</evidence>
<dbReference type="Pfam" id="PF00196">
    <property type="entry name" value="GerE"/>
    <property type="match status" value="1"/>
</dbReference>
<dbReference type="PROSITE" id="PS00622">
    <property type="entry name" value="HTH_LUXR_1"/>
    <property type="match status" value="1"/>
</dbReference>
<dbReference type="GO" id="GO:0003677">
    <property type="term" value="F:DNA binding"/>
    <property type="evidence" value="ECO:0007669"/>
    <property type="project" value="UniProtKB-KW"/>
</dbReference>
<dbReference type="RefSeq" id="WP_179718475.1">
    <property type="nucleotide sequence ID" value="NZ_JACBZT010000001.1"/>
</dbReference>
<evidence type="ECO:0000313" key="6">
    <source>
        <dbReference type="Proteomes" id="UP000541969"/>
    </source>
</evidence>
<sequence>MHSANGAPHLSDRDVELLRHLAAGRSTSQIAAAMEISGNTVRTRIHRVTAKLEVVSRVDAVRTAEAHGVL</sequence>
<dbReference type="PANTHER" id="PTHR44688:SF16">
    <property type="entry name" value="DNA-BINDING TRANSCRIPTIONAL ACTIVATOR DEVR_DOSR"/>
    <property type="match status" value="1"/>
</dbReference>
<evidence type="ECO:0000256" key="2">
    <source>
        <dbReference type="ARBA" id="ARBA00023125"/>
    </source>
</evidence>
<keyword evidence="3" id="KW-0804">Transcription</keyword>
<proteinExistence type="predicted"/>
<dbReference type="Proteomes" id="UP000541969">
    <property type="component" value="Unassembled WGS sequence"/>
</dbReference>
<dbReference type="PRINTS" id="PR00038">
    <property type="entry name" value="HTHLUXR"/>
</dbReference>
<dbReference type="SUPFAM" id="SSF46894">
    <property type="entry name" value="C-terminal effector domain of the bipartite response regulators"/>
    <property type="match status" value="1"/>
</dbReference>
<organism evidence="5 6">
    <name type="scientific">Petropleomorpha daqingensis</name>
    <dbReference type="NCBI Taxonomy" id="2026353"/>
    <lineage>
        <taxon>Bacteria</taxon>
        <taxon>Bacillati</taxon>
        <taxon>Actinomycetota</taxon>
        <taxon>Actinomycetes</taxon>
        <taxon>Geodermatophilales</taxon>
        <taxon>Geodermatophilaceae</taxon>
        <taxon>Petropleomorpha</taxon>
    </lineage>
</organism>
<dbReference type="InterPro" id="IPR000792">
    <property type="entry name" value="Tscrpt_reg_LuxR_C"/>
</dbReference>
<evidence type="ECO:0000313" key="5">
    <source>
        <dbReference type="EMBL" id="NYJ06978.1"/>
    </source>
</evidence>